<accession>A0A7L2LS15</accession>
<organism evidence="2 3">
    <name type="scientific">Hippolais icterina</name>
    <name type="common">icterine warbler</name>
    <dbReference type="NCBI Taxonomy" id="68497"/>
    <lineage>
        <taxon>Eukaryota</taxon>
        <taxon>Metazoa</taxon>
        <taxon>Chordata</taxon>
        <taxon>Craniata</taxon>
        <taxon>Vertebrata</taxon>
        <taxon>Euteleostomi</taxon>
        <taxon>Archelosauria</taxon>
        <taxon>Archosauria</taxon>
        <taxon>Dinosauria</taxon>
        <taxon>Saurischia</taxon>
        <taxon>Theropoda</taxon>
        <taxon>Coelurosauria</taxon>
        <taxon>Aves</taxon>
        <taxon>Neognathae</taxon>
        <taxon>Neoaves</taxon>
        <taxon>Telluraves</taxon>
        <taxon>Australaves</taxon>
        <taxon>Passeriformes</taxon>
        <taxon>Sylvioidea</taxon>
        <taxon>Sylviidae</taxon>
        <taxon>Acrocephalinae</taxon>
        <taxon>Hippolais</taxon>
    </lineage>
</organism>
<dbReference type="Proteomes" id="UP000527178">
    <property type="component" value="Unassembled WGS sequence"/>
</dbReference>
<evidence type="ECO:0000256" key="1">
    <source>
        <dbReference type="SAM" id="MobiDB-lite"/>
    </source>
</evidence>
<dbReference type="Pfam" id="PF15764">
    <property type="entry name" value="DUF4693"/>
    <property type="match status" value="1"/>
</dbReference>
<keyword evidence="3" id="KW-1185">Reference proteome</keyword>
<protein>
    <submittedName>
        <fullName evidence="2">TEDC2 protein</fullName>
    </submittedName>
</protein>
<proteinExistence type="predicted"/>
<dbReference type="EMBL" id="VWYN01015167">
    <property type="protein sequence ID" value="NXR50558.1"/>
    <property type="molecule type" value="Genomic_DNA"/>
</dbReference>
<reference evidence="2 3" key="1">
    <citation type="submission" date="2019-09" db="EMBL/GenBank/DDBJ databases">
        <title>Bird 10,000 Genomes (B10K) Project - Family phase.</title>
        <authorList>
            <person name="Zhang G."/>
        </authorList>
    </citation>
    <scope>NUCLEOTIDE SEQUENCE [LARGE SCALE GENOMIC DNA]</scope>
    <source>
        <strain evidence="2">B10K-DU-002-18</strain>
        <tissue evidence="2">Muscle</tissue>
    </source>
</reference>
<dbReference type="PANTHER" id="PTHR14870:SF1">
    <property type="entry name" value="TUBULIN EPSILON AND DELTA COMPLEX PROTEIN 2"/>
    <property type="match status" value="1"/>
</dbReference>
<evidence type="ECO:0000313" key="3">
    <source>
        <dbReference type="Proteomes" id="UP000527178"/>
    </source>
</evidence>
<gene>
    <name evidence="2" type="primary">Tedc2</name>
    <name evidence="2" type="ORF">HIPICT_R05423</name>
</gene>
<dbReference type="AlphaFoldDB" id="A0A7L2LS15"/>
<feature type="region of interest" description="Disordered" evidence="1">
    <location>
        <begin position="33"/>
        <end position="97"/>
    </location>
</feature>
<dbReference type="InterPro" id="IPR031518">
    <property type="entry name" value="DUF4693"/>
</dbReference>
<dbReference type="PANTHER" id="PTHR14870">
    <property type="entry name" value="TUBULIN EPSILON AND DELTA COMPLEX PROTEIN 2"/>
    <property type="match status" value="1"/>
</dbReference>
<name>A0A7L2LS15_9SYLV</name>
<comment type="caution">
    <text evidence="2">The sequence shown here is derived from an EMBL/GenBank/DDBJ whole genome shotgun (WGS) entry which is preliminary data.</text>
</comment>
<evidence type="ECO:0000313" key="2">
    <source>
        <dbReference type="EMBL" id="NXR50558.1"/>
    </source>
</evidence>
<feature type="non-terminal residue" evidence="2">
    <location>
        <position position="374"/>
    </location>
</feature>
<feature type="compositionally biased region" description="Polar residues" evidence="1">
    <location>
        <begin position="74"/>
        <end position="93"/>
    </location>
</feature>
<sequence>PSPKELEELELLNKALEKALKIRKSILKTPLEAQGATGQKCAAGKISSKGSTSKQGRSHRTATDASEICAAAESQETPSLSESAPNEQQSFSGGDSAVGKNSIAAGKQLLDAGKKSCGFLGESSKKVDTAGAWGRSTSLGTGTLQEKGCQLKLPLPYRKAYSRNSRAWERCRLCQTSADAAAARTHFMERIQMTVSFPSRHRVQLLCKIEEELRGLQDVPSCLRQYVEAEPADPPTLQGEYESLLTLEGLQTTVSQCLQKLQLLQADCTGDVGSCSPACVPARGQMCDSADMLAVPLLCYSSLQELRDLFALKLQVSMLHQEIALQKVMMAELLPVLEARPFPQGSAGLLRAIHTQLCEGGRHFPVLVRDELLD</sequence>
<feature type="non-terminal residue" evidence="2">
    <location>
        <position position="1"/>
    </location>
</feature>